<protein>
    <recommendedName>
        <fullName evidence="14">Protein kinase domain containing protein</fullName>
    </recommendedName>
</protein>
<dbReference type="InterPro" id="IPR002048">
    <property type="entry name" value="EF_hand_dom"/>
</dbReference>
<feature type="transmembrane region" description="Helical" evidence="9">
    <location>
        <begin position="651"/>
        <end position="667"/>
    </location>
</feature>
<sequence>MGICTSQSNSNQKNPRQKQQLKIILPNKSIDEPKPEIQVQNQSNREASAQNTPPIQNSQQSIHSPVNVVEDKRKSVLSHGLSKQGEKPLKQNSSRNIRSGSLRSLNIPGSPSSSQRGSIQPGVQFFSTNASKKYSFLHNKESQRNPDLSFIQGNKNGKKARLELLSKEEQDSIKYIYWLKSNQLDHKHILKNLEVHQDNNAYQLVLEDFDGWKLSRLQNSEDLTELVLANIADQMFQVLSYFKNLSINHGNLIINSWEYYFVSGQVFIKLVDIKSISTKKVEDLDVICYMPPEQLYKEDFKPERDLWAVMLILYTLGKGSLPYKIPPQQTHDTASVKQLMLHTTFEVEADIKKFSKDFISILQSVVTEKNPKKRKTLEEIKVNKWIVDQKYQEIPLQERLLTNMLNQKDSCLLQQAILEIMIQEFEQETALQLQKLFSEFDGDMDTIISKDELIKMFQKYTKLKDLEIQIDKIFVSHSIKEEQMAQFTFLSLAAPRGQLLTQTNLETTFNLLSNNKSEIHANNVTKYLNVINEELEAQFDELAPEKKVIFNFRSVHSNDGITKMSNFICSQYFNYKITQYQNPYITHLLIFYPIMNKYTLNFKDKEIESSYQNITQKNFRVFTLTIMTLGLLAVAITKIIESILLKEYQTIYKYCLFICYLIIQYCIMKKHTKYIRFAIILLNHLISVFFSLQVSEVDDSYNSFLRGSNVMGANFLMLISGEFLDAAISVITIGIIKIILVQVSTNFLLYSTIISSVLVIIYTIRYLYHFHKAMRSQFLLALNDSHWEKILTSIAFKQPYLVLSFIEDNMQFALKQEAQCHKFFNRLFDGSNFIRDAMYKGNKLEKFLFMQIQKYRVDRASVFNKTLVVEYFRKMIRIECSIYYGNKPTILLLMRDFLNEKKPDTSIYEQRHRNFIKLLLKVLGHIDRLSSFKCRLIERKLLILQLYEDLRLSKLRESEINVYNLAQILHNLYSHLSIKAFVSGNSNFNTISNIFLLILLIIAENSQGLQISICLTNEEENQRWLHISGNFEIEKVKKALRQISDYINLISSSQIVEQYKIQFYLNQYILIPFQLNEVNVRTRKHLDLE</sequence>
<comment type="caution">
    <text evidence="12">The sequence shown here is derived from an EMBL/GenBank/DDBJ whole genome shotgun (WGS) entry which is preliminary data.</text>
</comment>
<evidence type="ECO:0000313" key="12">
    <source>
        <dbReference type="EMBL" id="CAD8193873.1"/>
    </source>
</evidence>
<keyword evidence="9" id="KW-0472">Membrane</keyword>
<evidence type="ECO:0000259" key="10">
    <source>
        <dbReference type="PROSITE" id="PS50011"/>
    </source>
</evidence>
<accession>A0A8S1WVN2</accession>
<evidence type="ECO:0000256" key="8">
    <source>
        <dbReference type="SAM" id="MobiDB-lite"/>
    </source>
</evidence>
<feature type="transmembrane region" description="Helical" evidence="9">
    <location>
        <begin position="715"/>
        <end position="740"/>
    </location>
</feature>
<comment type="cofactor">
    <cofactor evidence="1">
        <name>Mg(2+)</name>
        <dbReference type="ChEBI" id="CHEBI:18420"/>
    </cofactor>
</comment>
<keyword evidence="6" id="KW-0067">ATP-binding</keyword>
<feature type="compositionally biased region" description="Polar residues" evidence="8">
    <location>
        <begin position="1"/>
        <end position="20"/>
    </location>
</feature>
<evidence type="ECO:0000256" key="2">
    <source>
        <dbReference type="ARBA" id="ARBA00022527"/>
    </source>
</evidence>
<reference evidence="12" key="1">
    <citation type="submission" date="2021-01" db="EMBL/GenBank/DDBJ databases">
        <authorList>
            <consortium name="Genoscope - CEA"/>
            <person name="William W."/>
        </authorList>
    </citation>
    <scope>NUCLEOTIDE SEQUENCE</scope>
</reference>
<dbReference type="EMBL" id="CAJJDP010000105">
    <property type="protein sequence ID" value="CAD8193873.1"/>
    <property type="molecule type" value="Genomic_DNA"/>
</dbReference>
<dbReference type="InterPro" id="IPR050205">
    <property type="entry name" value="CDPK_Ser/Thr_kinases"/>
</dbReference>
<evidence type="ECO:0000256" key="4">
    <source>
        <dbReference type="ARBA" id="ARBA00022741"/>
    </source>
</evidence>
<feature type="domain" description="Protein kinase" evidence="10">
    <location>
        <begin position="123"/>
        <end position="386"/>
    </location>
</feature>
<gene>
    <name evidence="12" type="ORF">POCTA_138.1.T1050158</name>
</gene>
<feature type="region of interest" description="Disordered" evidence="8">
    <location>
        <begin position="1"/>
        <end position="121"/>
    </location>
</feature>
<evidence type="ECO:0000256" key="6">
    <source>
        <dbReference type="ARBA" id="ARBA00022840"/>
    </source>
</evidence>
<dbReference type="PANTHER" id="PTHR24349">
    <property type="entry name" value="SERINE/THREONINE-PROTEIN KINASE"/>
    <property type="match status" value="1"/>
</dbReference>
<evidence type="ECO:0000256" key="7">
    <source>
        <dbReference type="ARBA" id="ARBA00024334"/>
    </source>
</evidence>
<dbReference type="Proteomes" id="UP000683925">
    <property type="component" value="Unassembled WGS sequence"/>
</dbReference>
<keyword evidence="9" id="KW-1133">Transmembrane helix</keyword>
<keyword evidence="3" id="KW-0808">Transferase</keyword>
<dbReference type="PROSITE" id="PS50011">
    <property type="entry name" value="PROTEIN_KINASE_DOM"/>
    <property type="match status" value="1"/>
</dbReference>
<keyword evidence="2" id="KW-0723">Serine/threonine-protein kinase</keyword>
<keyword evidence="4" id="KW-0547">Nucleotide-binding</keyword>
<evidence type="ECO:0000256" key="3">
    <source>
        <dbReference type="ARBA" id="ARBA00022679"/>
    </source>
</evidence>
<feature type="transmembrane region" description="Helical" evidence="9">
    <location>
        <begin position="674"/>
        <end position="695"/>
    </location>
</feature>
<organism evidence="12 13">
    <name type="scientific">Paramecium octaurelia</name>
    <dbReference type="NCBI Taxonomy" id="43137"/>
    <lineage>
        <taxon>Eukaryota</taxon>
        <taxon>Sar</taxon>
        <taxon>Alveolata</taxon>
        <taxon>Ciliophora</taxon>
        <taxon>Intramacronucleata</taxon>
        <taxon>Oligohymenophorea</taxon>
        <taxon>Peniculida</taxon>
        <taxon>Parameciidae</taxon>
        <taxon>Paramecium</taxon>
    </lineage>
</organism>
<feature type="compositionally biased region" description="Polar residues" evidence="8">
    <location>
        <begin position="38"/>
        <end position="64"/>
    </location>
</feature>
<dbReference type="InterPro" id="IPR000719">
    <property type="entry name" value="Prot_kinase_dom"/>
</dbReference>
<evidence type="ECO:0000256" key="5">
    <source>
        <dbReference type="ARBA" id="ARBA00022777"/>
    </source>
</evidence>
<evidence type="ECO:0008006" key="14">
    <source>
        <dbReference type="Google" id="ProtNLM"/>
    </source>
</evidence>
<feature type="transmembrane region" description="Helical" evidence="9">
    <location>
        <begin position="584"/>
        <end position="600"/>
    </location>
</feature>
<evidence type="ECO:0000259" key="11">
    <source>
        <dbReference type="PROSITE" id="PS50222"/>
    </source>
</evidence>
<feature type="transmembrane region" description="Helical" evidence="9">
    <location>
        <begin position="747"/>
        <end position="768"/>
    </location>
</feature>
<evidence type="ECO:0000313" key="13">
    <source>
        <dbReference type="Proteomes" id="UP000683925"/>
    </source>
</evidence>
<evidence type="ECO:0000256" key="1">
    <source>
        <dbReference type="ARBA" id="ARBA00001946"/>
    </source>
</evidence>
<proteinExistence type="inferred from homology"/>
<dbReference type="GO" id="GO:0005524">
    <property type="term" value="F:ATP binding"/>
    <property type="evidence" value="ECO:0007669"/>
    <property type="project" value="UniProtKB-KW"/>
</dbReference>
<keyword evidence="5" id="KW-0418">Kinase</keyword>
<dbReference type="GO" id="GO:0004674">
    <property type="term" value="F:protein serine/threonine kinase activity"/>
    <property type="evidence" value="ECO:0007669"/>
    <property type="project" value="UniProtKB-KW"/>
</dbReference>
<feature type="compositionally biased region" description="Polar residues" evidence="8">
    <location>
        <begin position="90"/>
        <end position="118"/>
    </location>
</feature>
<feature type="transmembrane region" description="Helical" evidence="9">
    <location>
        <begin position="621"/>
        <end position="645"/>
    </location>
</feature>
<feature type="domain" description="EF-hand" evidence="11">
    <location>
        <begin position="428"/>
        <end position="463"/>
    </location>
</feature>
<dbReference type="SMART" id="SM00220">
    <property type="entry name" value="S_TKc"/>
    <property type="match status" value="1"/>
</dbReference>
<evidence type="ECO:0000256" key="9">
    <source>
        <dbReference type="SAM" id="Phobius"/>
    </source>
</evidence>
<dbReference type="Pfam" id="PF00069">
    <property type="entry name" value="Pkinase"/>
    <property type="match status" value="1"/>
</dbReference>
<keyword evidence="13" id="KW-1185">Reference proteome</keyword>
<keyword evidence="9" id="KW-0812">Transmembrane</keyword>
<dbReference type="PROSITE" id="PS50222">
    <property type="entry name" value="EF_HAND_2"/>
    <property type="match status" value="1"/>
</dbReference>
<dbReference type="AlphaFoldDB" id="A0A8S1WVN2"/>
<dbReference type="GO" id="GO:0005509">
    <property type="term" value="F:calcium ion binding"/>
    <property type="evidence" value="ECO:0007669"/>
    <property type="project" value="InterPro"/>
</dbReference>
<name>A0A8S1WVN2_PAROT</name>
<dbReference type="OrthoDB" id="302282at2759"/>
<comment type="similarity">
    <text evidence="7">Belongs to the protein kinase superfamily. Ser/Thr protein kinase family. CDPK subfamily.</text>
</comment>